<feature type="transmembrane region" description="Helical" evidence="1">
    <location>
        <begin position="7"/>
        <end position="26"/>
    </location>
</feature>
<dbReference type="AlphaFoldDB" id="A0A9P8THF1"/>
<evidence type="ECO:0000313" key="2">
    <source>
        <dbReference type="EMBL" id="KAH3678770.1"/>
    </source>
</evidence>
<organism evidence="2 3">
    <name type="scientific">Ogataea polymorpha</name>
    <dbReference type="NCBI Taxonomy" id="460523"/>
    <lineage>
        <taxon>Eukaryota</taxon>
        <taxon>Fungi</taxon>
        <taxon>Dikarya</taxon>
        <taxon>Ascomycota</taxon>
        <taxon>Saccharomycotina</taxon>
        <taxon>Pichiomycetes</taxon>
        <taxon>Pichiales</taxon>
        <taxon>Pichiaceae</taxon>
        <taxon>Ogataea</taxon>
    </lineage>
</organism>
<keyword evidence="3" id="KW-1185">Reference proteome</keyword>
<dbReference type="EMBL" id="JAEUBD010000013">
    <property type="protein sequence ID" value="KAH3678770.1"/>
    <property type="molecule type" value="Genomic_DNA"/>
</dbReference>
<proteinExistence type="predicted"/>
<protein>
    <submittedName>
        <fullName evidence="2">Uncharacterized protein</fullName>
    </submittedName>
</protein>
<keyword evidence="1" id="KW-0472">Membrane</keyword>
<keyword evidence="1" id="KW-0812">Transmembrane</keyword>
<accession>A0A9P8THF1</accession>
<evidence type="ECO:0000313" key="3">
    <source>
        <dbReference type="Proteomes" id="UP000788993"/>
    </source>
</evidence>
<gene>
    <name evidence="2" type="ORF">OGATHE_000039</name>
</gene>
<reference evidence="2" key="2">
    <citation type="submission" date="2021-01" db="EMBL/GenBank/DDBJ databases">
        <authorList>
            <person name="Schikora-Tamarit M.A."/>
        </authorList>
    </citation>
    <scope>NUCLEOTIDE SEQUENCE</scope>
    <source>
        <strain evidence="2">NCAIM Y.01608</strain>
    </source>
</reference>
<dbReference type="Proteomes" id="UP000788993">
    <property type="component" value="Unassembled WGS sequence"/>
</dbReference>
<keyword evidence="1" id="KW-1133">Transmembrane helix</keyword>
<evidence type="ECO:0000256" key="1">
    <source>
        <dbReference type="SAM" id="Phobius"/>
    </source>
</evidence>
<comment type="caution">
    <text evidence="2">The sequence shown here is derived from an EMBL/GenBank/DDBJ whole genome shotgun (WGS) entry which is preliminary data.</text>
</comment>
<reference evidence="2" key="1">
    <citation type="journal article" date="2021" name="Open Biol.">
        <title>Shared evolutionary footprints suggest mitochondrial oxidative damage underlies multiple complex I losses in fungi.</title>
        <authorList>
            <person name="Schikora-Tamarit M.A."/>
            <person name="Marcet-Houben M."/>
            <person name="Nosek J."/>
            <person name="Gabaldon T."/>
        </authorList>
    </citation>
    <scope>NUCLEOTIDE SEQUENCE</scope>
    <source>
        <strain evidence="2">NCAIM Y.01608</strain>
    </source>
</reference>
<name>A0A9P8THF1_9ASCO</name>
<feature type="transmembrane region" description="Helical" evidence="1">
    <location>
        <begin position="46"/>
        <end position="67"/>
    </location>
</feature>
<sequence>MSFLDCWISLSITAFGTMSATVRLTMLKYECISNFITSVSWVSLSVIWPVAFSTLGGASMAASRFLFLDEKKPPKNDEDLFSSSLTDEAECAGAGSGFPVFGSTWTGVGCNFSWTMASA</sequence>